<dbReference type="OrthoDB" id="1748554at2759"/>
<dbReference type="Proteomes" id="UP001141806">
    <property type="component" value="Unassembled WGS sequence"/>
</dbReference>
<dbReference type="AlphaFoldDB" id="A0A9Q0L2V2"/>
<proteinExistence type="predicted"/>
<protein>
    <submittedName>
        <fullName evidence="1">Uncharacterized protein</fullName>
    </submittedName>
</protein>
<name>A0A9Q0L2V2_9MAGN</name>
<gene>
    <name evidence="1" type="ORF">NE237_032142</name>
</gene>
<keyword evidence="2" id="KW-1185">Reference proteome</keyword>
<organism evidence="1 2">
    <name type="scientific">Protea cynaroides</name>
    <dbReference type="NCBI Taxonomy" id="273540"/>
    <lineage>
        <taxon>Eukaryota</taxon>
        <taxon>Viridiplantae</taxon>
        <taxon>Streptophyta</taxon>
        <taxon>Embryophyta</taxon>
        <taxon>Tracheophyta</taxon>
        <taxon>Spermatophyta</taxon>
        <taxon>Magnoliopsida</taxon>
        <taxon>Proteales</taxon>
        <taxon>Proteaceae</taxon>
        <taxon>Protea</taxon>
    </lineage>
</organism>
<sequence length="180" mass="21282">MAWNIMIENSIFAKFMTSRYLQNGYLKRVQDTSYVIKRGLKVLWDWTGRYVRWLVGNGNNINFWTDYWLGSYSAVEYLDLRPSETRNLKEKVYHYIRSGNWEFPQVKCSRMQNLIDQALDIPITKGMEDKPIWTLTTTRKFSVASTYKGMQVNIQKPSWVVDVWNKALMPRNSFLDEGGI</sequence>
<comment type="caution">
    <text evidence="1">The sequence shown here is derived from an EMBL/GenBank/DDBJ whole genome shotgun (WGS) entry which is preliminary data.</text>
</comment>
<dbReference type="EMBL" id="JAMYWD010000001">
    <property type="protein sequence ID" value="KAJ4981305.1"/>
    <property type="molecule type" value="Genomic_DNA"/>
</dbReference>
<reference evidence="1" key="1">
    <citation type="journal article" date="2023" name="Plant J.">
        <title>The genome of the king protea, Protea cynaroides.</title>
        <authorList>
            <person name="Chang J."/>
            <person name="Duong T.A."/>
            <person name="Schoeman C."/>
            <person name="Ma X."/>
            <person name="Roodt D."/>
            <person name="Barker N."/>
            <person name="Li Z."/>
            <person name="Van de Peer Y."/>
            <person name="Mizrachi E."/>
        </authorList>
    </citation>
    <scope>NUCLEOTIDE SEQUENCE</scope>
    <source>
        <tissue evidence="1">Young leaves</tissue>
    </source>
</reference>
<evidence type="ECO:0000313" key="1">
    <source>
        <dbReference type="EMBL" id="KAJ4981305.1"/>
    </source>
</evidence>
<evidence type="ECO:0000313" key="2">
    <source>
        <dbReference type="Proteomes" id="UP001141806"/>
    </source>
</evidence>
<accession>A0A9Q0L2V2</accession>